<evidence type="ECO:0000313" key="13">
    <source>
        <dbReference type="Proteomes" id="UP000689129"/>
    </source>
</evidence>
<feature type="transmembrane region" description="Helical" evidence="11">
    <location>
        <begin position="341"/>
        <end position="358"/>
    </location>
</feature>
<evidence type="ECO:0000256" key="10">
    <source>
        <dbReference type="SAM" id="MobiDB-lite"/>
    </source>
</evidence>
<dbReference type="GO" id="GO:0042124">
    <property type="term" value="F:1,3-beta-glucanosyltransferase activity"/>
    <property type="evidence" value="ECO:0007669"/>
    <property type="project" value="TreeGrafter"/>
</dbReference>
<dbReference type="OrthoDB" id="421038at2759"/>
<evidence type="ECO:0000256" key="11">
    <source>
        <dbReference type="SAM" id="Phobius"/>
    </source>
</evidence>
<feature type="signal peptide" evidence="9">
    <location>
        <begin position="1"/>
        <end position="17"/>
    </location>
</feature>
<dbReference type="GO" id="GO:0031505">
    <property type="term" value="P:fungal-type cell wall organization"/>
    <property type="evidence" value="ECO:0007669"/>
    <property type="project" value="TreeGrafter"/>
</dbReference>
<evidence type="ECO:0000256" key="3">
    <source>
        <dbReference type="ARBA" id="ARBA00022622"/>
    </source>
</evidence>
<sequence>MKAAILSALAAVTIADAASKTTRQTPDRTRSLPAISVSGNAFWADGERFYIRGIDYQPGGAAANEDPLIDTEVCTRDIERFRRLGVNAVRVYSLDNNENHDECMDLLADAGIYLMADVNSPEYSINREEPHPSYNADYLQSVFATKVQNFTDYGLPIFLSEFGCITNGERTFGEIESLMHSNMTSVYSGGMMYEYSMEDNDYGIVDIESNGEIEERDEFQNLADAFSRWPAPSGSGSPAHSTTHSVSCPSQNSLWEVDGDEIPTMPEEAEQYMQNGAGEGPGLRGPGSQNAPDSGTSTGGIASGAPSPTGSEAPRRSNDNGGSEDSNNDSAARGLVMEKDILMVTGAVVAFTLFGAVLL</sequence>
<gene>
    <name evidence="12" type="ORF">HYQ45_014066</name>
</gene>
<keyword evidence="8 9" id="KW-0449">Lipoprotein</keyword>
<evidence type="ECO:0000313" key="12">
    <source>
        <dbReference type="EMBL" id="KAG7123161.1"/>
    </source>
</evidence>
<comment type="subcellular location">
    <subcellularLocation>
        <location evidence="1">Cell envelope</location>
    </subcellularLocation>
    <subcellularLocation>
        <location evidence="9">Cell membrane</location>
        <topology evidence="9">Lipid-anchor</topology>
        <topology evidence="9">GPI-anchor</topology>
    </subcellularLocation>
    <subcellularLocation>
        <location evidence="2">Membrane</location>
        <topology evidence="2">Lipid-anchor</topology>
        <topology evidence="2">GPI-anchor</topology>
    </subcellularLocation>
</comment>
<feature type="chain" id="PRO_5034325142" description="1,3-beta-glucanosyltransferase" evidence="9">
    <location>
        <begin position="18"/>
        <end position="359"/>
    </location>
</feature>
<keyword evidence="3 9" id="KW-0336">GPI-anchor</keyword>
<dbReference type="GO" id="GO:0098552">
    <property type="term" value="C:side of membrane"/>
    <property type="evidence" value="ECO:0007669"/>
    <property type="project" value="UniProtKB-KW"/>
</dbReference>
<evidence type="ECO:0000256" key="5">
    <source>
        <dbReference type="ARBA" id="ARBA00022729"/>
    </source>
</evidence>
<comment type="similarity">
    <text evidence="9">Belongs to the glycosyl hydrolase 72 family.</text>
</comment>
<dbReference type="Pfam" id="PF03198">
    <property type="entry name" value="Glyco_hydro_72"/>
    <property type="match status" value="1"/>
</dbReference>
<dbReference type="InterPro" id="IPR004886">
    <property type="entry name" value="Glucanosyltransferase"/>
</dbReference>
<dbReference type="PANTHER" id="PTHR31468">
    <property type="entry name" value="1,3-BETA-GLUCANOSYLTRANSFERASE GAS1"/>
    <property type="match status" value="1"/>
</dbReference>
<protein>
    <recommendedName>
        <fullName evidence="9">1,3-beta-glucanosyltransferase</fullName>
        <ecNumber evidence="9">2.4.1.-</ecNumber>
    </recommendedName>
</protein>
<keyword evidence="4 9" id="KW-0808">Transferase</keyword>
<organism evidence="12 13">
    <name type="scientific">Verticillium longisporum</name>
    <name type="common">Verticillium dahliae var. longisporum</name>
    <dbReference type="NCBI Taxonomy" id="100787"/>
    <lineage>
        <taxon>Eukaryota</taxon>
        <taxon>Fungi</taxon>
        <taxon>Dikarya</taxon>
        <taxon>Ascomycota</taxon>
        <taxon>Pezizomycotina</taxon>
        <taxon>Sordariomycetes</taxon>
        <taxon>Hypocreomycetidae</taxon>
        <taxon>Glomerellales</taxon>
        <taxon>Plectosphaerellaceae</taxon>
        <taxon>Verticillium</taxon>
    </lineage>
</organism>
<comment type="function">
    <text evidence="9">Splits internally a 1,3-beta-glucan molecule and transfers the newly generated reducing end (the donor) to the non-reducing end of another 1,3-beta-glucan molecule (the acceptor) forming a 1,3-beta linkage, resulting in the elongation of 1,3-beta-glucan chains in the cell wall.</text>
</comment>
<accession>A0A8I2ZB97</accession>
<keyword evidence="7" id="KW-0325">Glycoprotein</keyword>
<comment type="caution">
    <text evidence="12">The sequence shown here is derived from an EMBL/GenBank/DDBJ whole genome shotgun (WGS) entry which is preliminary data.</text>
</comment>
<dbReference type="Proteomes" id="UP000689129">
    <property type="component" value="Unassembled WGS sequence"/>
</dbReference>
<evidence type="ECO:0000256" key="4">
    <source>
        <dbReference type="ARBA" id="ARBA00022679"/>
    </source>
</evidence>
<keyword evidence="11" id="KW-0812">Transmembrane</keyword>
<reference evidence="12" key="1">
    <citation type="journal article" date="2021" name="Mol. Plant Pathol.">
        <title>A 20-kb lineage-specific genomic region tames virulence in pathogenic amphidiploid Verticillium longisporum.</title>
        <authorList>
            <person name="Harting R."/>
            <person name="Starke J."/>
            <person name="Kusch H."/>
            <person name="Poggeler S."/>
            <person name="Maurus I."/>
            <person name="Schluter R."/>
            <person name="Landesfeind M."/>
            <person name="Bulla I."/>
            <person name="Nowrousian M."/>
            <person name="de Jonge R."/>
            <person name="Stahlhut G."/>
            <person name="Hoff K.J."/>
            <person name="Asshauer K.P."/>
            <person name="Thurmer A."/>
            <person name="Stanke M."/>
            <person name="Daniel R."/>
            <person name="Morgenstern B."/>
            <person name="Thomma B.P.H.J."/>
            <person name="Kronstad J.W."/>
            <person name="Braus-Stromeyer S.A."/>
            <person name="Braus G.H."/>
        </authorList>
    </citation>
    <scope>NUCLEOTIDE SEQUENCE</scope>
    <source>
        <strain evidence="12">Vl32</strain>
    </source>
</reference>
<evidence type="ECO:0000256" key="8">
    <source>
        <dbReference type="ARBA" id="ARBA00023288"/>
    </source>
</evidence>
<dbReference type="GO" id="GO:0005886">
    <property type="term" value="C:plasma membrane"/>
    <property type="evidence" value="ECO:0007669"/>
    <property type="project" value="UniProtKB-SubCell"/>
</dbReference>
<name>A0A8I2ZB97_VERLO</name>
<proteinExistence type="inferred from homology"/>
<dbReference type="AlphaFoldDB" id="A0A8I2ZB97"/>
<evidence type="ECO:0000256" key="9">
    <source>
        <dbReference type="RuleBase" id="RU361209"/>
    </source>
</evidence>
<feature type="compositionally biased region" description="Low complexity" evidence="10">
    <location>
        <begin position="231"/>
        <end position="245"/>
    </location>
</feature>
<feature type="region of interest" description="Disordered" evidence="10">
    <location>
        <begin position="274"/>
        <end position="330"/>
    </location>
</feature>
<keyword evidence="6 9" id="KW-0472">Membrane</keyword>
<dbReference type="GO" id="GO:0071970">
    <property type="term" value="P:fungal-type cell wall (1-&gt;3)-beta-D-glucan biosynthetic process"/>
    <property type="evidence" value="ECO:0007669"/>
    <property type="project" value="TreeGrafter"/>
</dbReference>
<evidence type="ECO:0000256" key="2">
    <source>
        <dbReference type="ARBA" id="ARBA00004589"/>
    </source>
</evidence>
<dbReference type="PANTHER" id="PTHR31468:SF5">
    <property type="entry name" value="1,3-BETA-GLUCANOSYLTRANSFERASE GAS5"/>
    <property type="match status" value="1"/>
</dbReference>
<keyword evidence="5 9" id="KW-0732">Signal</keyword>
<feature type="region of interest" description="Disordered" evidence="10">
    <location>
        <begin position="227"/>
        <end position="258"/>
    </location>
</feature>
<feature type="compositionally biased region" description="Low complexity" evidence="10">
    <location>
        <begin position="319"/>
        <end position="330"/>
    </location>
</feature>
<keyword evidence="11" id="KW-1133">Transmembrane helix</keyword>
<evidence type="ECO:0000256" key="7">
    <source>
        <dbReference type="ARBA" id="ARBA00023180"/>
    </source>
</evidence>
<evidence type="ECO:0000256" key="6">
    <source>
        <dbReference type="ARBA" id="ARBA00023136"/>
    </source>
</evidence>
<evidence type="ECO:0000256" key="1">
    <source>
        <dbReference type="ARBA" id="ARBA00004196"/>
    </source>
</evidence>
<dbReference type="EMBL" id="JAEMWZ010000347">
    <property type="protein sequence ID" value="KAG7123161.1"/>
    <property type="molecule type" value="Genomic_DNA"/>
</dbReference>
<dbReference type="EC" id="2.4.1.-" evidence="9"/>